<dbReference type="Pfam" id="PF13793">
    <property type="entry name" value="Pribosyltran_N"/>
    <property type="match status" value="1"/>
</dbReference>
<feature type="binding site" evidence="12">
    <location>
        <position position="234"/>
    </location>
    <ligand>
        <name>D-ribose 5-phosphate</name>
        <dbReference type="ChEBI" id="CHEBI:78346"/>
    </ligand>
</feature>
<evidence type="ECO:0000256" key="3">
    <source>
        <dbReference type="ARBA" id="ARBA00022723"/>
    </source>
</evidence>
<dbReference type="GO" id="GO:0005737">
    <property type="term" value="C:cytoplasm"/>
    <property type="evidence" value="ECO:0007669"/>
    <property type="project" value="UniProtKB-SubCell"/>
</dbReference>
<dbReference type="NCBIfam" id="TIGR01251">
    <property type="entry name" value="ribP_PPkin"/>
    <property type="match status" value="1"/>
</dbReference>
<comment type="catalytic activity">
    <reaction evidence="9 12">
        <text>D-ribose 5-phosphate + ATP = 5-phospho-alpha-D-ribose 1-diphosphate + AMP + H(+)</text>
        <dbReference type="Rhea" id="RHEA:15609"/>
        <dbReference type="ChEBI" id="CHEBI:15378"/>
        <dbReference type="ChEBI" id="CHEBI:30616"/>
        <dbReference type="ChEBI" id="CHEBI:58017"/>
        <dbReference type="ChEBI" id="CHEBI:78346"/>
        <dbReference type="ChEBI" id="CHEBI:456215"/>
        <dbReference type="EC" id="2.7.6.1"/>
    </reaction>
</comment>
<sequence>MGASFRGCFFIFKQNFILVPIECYNNRKSIFGGNKVPYQLNKDFKMFTLNSNRKLAEEMAELLGCTLGRSSVKQFSDGEIQISIEESVRGSEVFLVQSTSHPTNVHIMELLIMIDALKRASAKVINIVVPYYGYARQDRKARSREPITAKLVANLLVSAGASRIITMDFHSPQVQGFFDIPVEHLTGIPILSKYFEEKGLEDIVVVAPHNGGVVRARKMASLLNAPIALIDRRRPEHDTTDIMNIIGNIQGKNAIIVDDLIDTAGTITTGANAMMEKGAKAVYACCTHPLLSGPAVSRIESSSIKELVVTNTISIPEEKRSGKMTILSVGPLLVEAIDRVHNKKAVSPLFE</sequence>
<dbReference type="AlphaFoldDB" id="A0A942Y5D9"/>
<dbReference type="SMART" id="SM01400">
    <property type="entry name" value="Pribosyltran_N"/>
    <property type="match status" value="1"/>
</dbReference>
<evidence type="ECO:0000313" key="14">
    <source>
        <dbReference type="EMBL" id="MBS4179826.1"/>
    </source>
</evidence>
<dbReference type="GO" id="GO:0002189">
    <property type="term" value="C:ribose phosphate diphosphokinase complex"/>
    <property type="evidence" value="ECO:0007669"/>
    <property type="project" value="TreeGrafter"/>
</dbReference>
<keyword evidence="5 12" id="KW-0547">Nucleotide-binding</keyword>
<dbReference type="CDD" id="cd06223">
    <property type="entry name" value="PRTases_typeI"/>
    <property type="match status" value="1"/>
</dbReference>
<evidence type="ECO:0000256" key="7">
    <source>
        <dbReference type="ARBA" id="ARBA00022840"/>
    </source>
</evidence>
<evidence type="ECO:0000256" key="1">
    <source>
        <dbReference type="ARBA" id="ARBA00004996"/>
    </source>
</evidence>
<organism evidence="14">
    <name type="scientific">Neobacillus citreus</name>
    <dbReference type="NCBI Taxonomy" id="2833578"/>
    <lineage>
        <taxon>Bacteria</taxon>
        <taxon>Bacillati</taxon>
        <taxon>Bacillota</taxon>
        <taxon>Bacilli</taxon>
        <taxon>Bacillales</taxon>
        <taxon>Bacillaceae</taxon>
        <taxon>Neobacillus</taxon>
    </lineage>
</organism>
<dbReference type="NCBIfam" id="NF002618">
    <property type="entry name" value="PRK02269.1"/>
    <property type="match status" value="1"/>
</dbReference>
<keyword evidence="6 12" id="KW-0418">Kinase</keyword>
<keyword evidence="12" id="KW-0963">Cytoplasm</keyword>
<evidence type="ECO:0000256" key="2">
    <source>
        <dbReference type="ARBA" id="ARBA00022679"/>
    </source>
</evidence>
<evidence type="ECO:0000256" key="4">
    <source>
        <dbReference type="ARBA" id="ARBA00022727"/>
    </source>
</evidence>
<dbReference type="FunFam" id="3.40.50.2020:FF:000002">
    <property type="entry name" value="Ribose-phosphate pyrophosphokinase"/>
    <property type="match status" value="1"/>
</dbReference>
<dbReference type="GO" id="GO:0005524">
    <property type="term" value="F:ATP binding"/>
    <property type="evidence" value="ECO:0007669"/>
    <property type="project" value="UniProtKB-KW"/>
</dbReference>
<keyword evidence="3 12" id="KW-0479">Metal-binding</keyword>
<evidence type="ECO:0000256" key="10">
    <source>
        <dbReference type="ARBA" id="ARBA00054914"/>
    </source>
</evidence>
<feature type="binding site" evidence="12">
    <location>
        <begin position="262"/>
        <end position="266"/>
    </location>
    <ligand>
        <name>D-ribose 5-phosphate</name>
        <dbReference type="ChEBI" id="CHEBI:78346"/>
    </ligand>
</feature>
<dbReference type="InterPro" id="IPR029057">
    <property type="entry name" value="PRTase-like"/>
</dbReference>
<dbReference type="EMBL" id="JAGYPE010000001">
    <property type="protein sequence ID" value="MBS4179826.1"/>
    <property type="molecule type" value="Genomic_DNA"/>
</dbReference>
<protein>
    <recommendedName>
        <fullName evidence="12">Putative ribose-phosphate pyrophosphokinase</fullName>
        <shortName evidence="12">RPPK</shortName>
        <ecNumber evidence="12">2.7.6.1</ecNumber>
    </recommendedName>
    <alternativeName>
        <fullName evidence="12">5-phospho-D-ribosyl alpha-1-diphosphate synthase</fullName>
    </alternativeName>
    <alternativeName>
        <fullName evidence="12">Phosphoribosyl diphosphate synthase</fullName>
    </alternativeName>
    <alternativeName>
        <fullName evidence="12">Phosphoribosyl pyrophosphate synthase</fullName>
        <shortName evidence="12">P-Rib-PP synthase</shortName>
        <shortName evidence="12">PRPP synthase</shortName>
        <shortName evidence="12">PRPPase</shortName>
    </alternativeName>
</protein>
<dbReference type="Pfam" id="PF14572">
    <property type="entry name" value="Pribosyl_synth"/>
    <property type="match status" value="1"/>
</dbReference>
<dbReference type="Gene3D" id="3.40.50.2020">
    <property type="match status" value="2"/>
</dbReference>
<feature type="binding site" evidence="12">
    <location>
        <begin position="136"/>
        <end position="137"/>
    </location>
    <ligand>
        <name>ATP</name>
        <dbReference type="ChEBI" id="CHEBI:30616"/>
    </ligand>
</feature>
<feature type="binding site" evidence="12">
    <location>
        <position position="170"/>
    </location>
    <ligand>
        <name>Mg(2+)</name>
        <dbReference type="ChEBI" id="CHEBI:18420"/>
    </ligand>
</feature>
<dbReference type="PANTHER" id="PTHR10210:SF41">
    <property type="entry name" value="RIBOSE-PHOSPHATE PYROPHOSPHOKINASE 1, CHLOROPLASTIC"/>
    <property type="match status" value="1"/>
</dbReference>
<comment type="cofactor">
    <cofactor evidence="12">
        <name>Mg(2+)</name>
        <dbReference type="ChEBI" id="CHEBI:18420"/>
    </cofactor>
    <text evidence="12">Binds 1 Mg(2+) ion per subunit.</text>
</comment>
<reference evidence="14" key="1">
    <citation type="submission" date="2021-05" db="EMBL/GenBank/DDBJ databases">
        <title>Novel Bacillus species.</title>
        <authorList>
            <person name="Liu G."/>
        </authorList>
    </citation>
    <scope>NUCLEOTIDE SEQUENCE</scope>
    <source>
        <strain evidence="14">FJAT-50051</strain>
    </source>
</reference>
<keyword evidence="7 12" id="KW-0067">ATP-binding</keyword>
<comment type="function">
    <text evidence="10 12">Involved in the biosynthesis of the central metabolite phospho-alpha-D-ribosyl-1-pyrophosphate (PRPP) via the transfer of pyrophosphoryl group from ATP to 1-hydroxyl of ribose-5-phosphate (Rib-5-P).</text>
</comment>
<comment type="subcellular location">
    <subcellularLocation>
        <location evidence="12">Cytoplasm</location>
    </subcellularLocation>
</comment>
<evidence type="ECO:0000256" key="12">
    <source>
        <dbReference type="HAMAP-Rule" id="MF_00583"/>
    </source>
</evidence>
<dbReference type="GO" id="GO:0000287">
    <property type="term" value="F:magnesium ion binding"/>
    <property type="evidence" value="ECO:0007669"/>
    <property type="project" value="UniProtKB-UniRule"/>
</dbReference>
<accession>A0A942Y5D9</accession>
<dbReference type="InterPro" id="IPR037515">
    <property type="entry name" value="Rib-P_diPkinase_bac"/>
</dbReference>
<dbReference type="NCBIfam" id="NF002320">
    <property type="entry name" value="PRK01259.1"/>
    <property type="match status" value="1"/>
</dbReference>
<dbReference type="GO" id="GO:0016301">
    <property type="term" value="F:kinase activity"/>
    <property type="evidence" value="ECO:0007669"/>
    <property type="project" value="UniProtKB-KW"/>
</dbReference>
<dbReference type="GO" id="GO:0004749">
    <property type="term" value="F:ribose phosphate diphosphokinase activity"/>
    <property type="evidence" value="ECO:0007669"/>
    <property type="project" value="UniProtKB-UniRule"/>
</dbReference>
<dbReference type="InterPro" id="IPR000836">
    <property type="entry name" value="PRTase_dom"/>
</dbReference>
<dbReference type="EC" id="2.7.6.1" evidence="12"/>
<dbReference type="InterPro" id="IPR029099">
    <property type="entry name" value="Pribosyltran_N"/>
</dbReference>
<comment type="similarity">
    <text evidence="11 12">Belongs to the ribose-phosphate pyrophosphokinase family. Class I subfamily.</text>
</comment>
<keyword evidence="8 12" id="KW-0460">Magnesium</keyword>
<name>A0A942Y5D9_9BACI</name>
<comment type="caution">
    <text evidence="14">The sequence shown here is derived from an EMBL/GenBank/DDBJ whole genome shotgun (WGS) entry which is preliminary data.</text>
</comment>
<evidence type="ECO:0000256" key="8">
    <source>
        <dbReference type="ARBA" id="ARBA00022842"/>
    </source>
</evidence>
<evidence type="ECO:0000256" key="5">
    <source>
        <dbReference type="ARBA" id="ARBA00022741"/>
    </source>
</evidence>
<dbReference type="GO" id="GO:0006164">
    <property type="term" value="P:purine nucleotide biosynthetic process"/>
    <property type="evidence" value="ECO:0007669"/>
    <property type="project" value="TreeGrafter"/>
</dbReference>
<comment type="pathway">
    <text evidence="1 12">Metabolic intermediate biosynthesis; 5-phospho-alpha-D-ribose 1-diphosphate biosynthesis; 5-phospho-alpha-D-ribose 1-diphosphate from D-ribose 5-phosphate (route I): step 1/1.</text>
</comment>
<feature type="binding site" evidence="12">
    <location>
        <begin position="77"/>
        <end position="79"/>
    </location>
    <ligand>
        <name>ATP</name>
        <dbReference type="ChEBI" id="CHEBI:30616"/>
    </ligand>
</feature>
<feature type="domain" description="Ribose-phosphate pyrophosphokinase N-terminal" evidence="13">
    <location>
        <begin position="45"/>
        <end position="160"/>
    </location>
</feature>
<evidence type="ECO:0000256" key="9">
    <source>
        <dbReference type="ARBA" id="ARBA00049535"/>
    </source>
</evidence>
<evidence type="ECO:0000259" key="13">
    <source>
        <dbReference type="Pfam" id="PF13793"/>
    </source>
</evidence>
<comment type="caution">
    <text evidence="12">Part of a set of proteins in which some residues (ACT_SITE, NP_BIND, REGION and BINDING) are not conserved.</text>
</comment>
<dbReference type="FunFam" id="3.40.50.2020:FF:000001">
    <property type="entry name" value="Ribose-phosphate pyrophosphokinase"/>
    <property type="match status" value="1"/>
</dbReference>
<dbReference type="PANTHER" id="PTHR10210">
    <property type="entry name" value="RIBOSE-PHOSPHATE DIPHOSPHOKINASE FAMILY MEMBER"/>
    <property type="match status" value="1"/>
</dbReference>
<comment type="subunit">
    <text evidence="12">Homohexamer.</text>
</comment>
<gene>
    <name evidence="12" type="primary">prs</name>
    <name evidence="14" type="ORF">KHB02_00355</name>
</gene>
<dbReference type="InterPro" id="IPR005946">
    <property type="entry name" value="Rib-P_diPkinase"/>
</dbReference>
<comment type="caution">
    <text evidence="12">Lacks conserved residue(s) required for the propagation of feature annotation.</text>
</comment>
<proteinExistence type="inferred from homology"/>
<dbReference type="HAMAP" id="MF_00583_B">
    <property type="entry name" value="RibP_PPkinase_B"/>
    <property type="match status" value="1"/>
</dbReference>
<evidence type="ECO:0000256" key="6">
    <source>
        <dbReference type="ARBA" id="ARBA00022777"/>
    </source>
</evidence>
<keyword evidence="4 12" id="KW-0545">Nucleotide biosynthesis</keyword>
<evidence type="ECO:0000256" key="11">
    <source>
        <dbReference type="ARBA" id="ARBA00061444"/>
    </source>
</evidence>
<dbReference type="SUPFAM" id="SSF53271">
    <property type="entry name" value="PRTase-like"/>
    <property type="match status" value="1"/>
</dbReference>
<feature type="binding site" evidence="12">
    <location>
        <position position="258"/>
    </location>
    <ligand>
        <name>D-ribose 5-phosphate</name>
        <dbReference type="ChEBI" id="CHEBI:78346"/>
    </ligand>
</feature>
<keyword evidence="2 12" id="KW-0808">Transferase</keyword>
<dbReference type="GO" id="GO:0006015">
    <property type="term" value="P:5-phosphoribose 1-diphosphate biosynthetic process"/>
    <property type="evidence" value="ECO:0007669"/>
    <property type="project" value="UniProtKB-UniRule"/>
</dbReference>